<keyword evidence="2" id="KW-0812">Transmembrane</keyword>
<keyword evidence="2" id="KW-0472">Membrane</keyword>
<keyword evidence="4" id="KW-1185">Reference proteome</keyword>
<accession>A0A2T0GZ00</accession>
<reference evidence="3 4" key="1">
    <citation type="submission" date="2018-03" db="EMBL/GenBank/DDBJ databases">
        <title>Actinopolyspora mortivallis from Sahara, screening for active biomolecules.</title>
        <authorList>
            <person name="Selama O."/>
            <person name="Wellington E.M.H."/>
            <person name="Hacene H."/>
        </authorList>
    </citation>
    <scope>NUCLEOTIDE SEQUENCE [LARGE SCALE GENOMIC DNA]</scope>
    <source>
        <strain evidence="3 4">M5A</strain>
    </source>
</reference>
<evidence type="ECO:0000256" key="1">
    <source>
        <dbReference type="SAM" id="MobiDB-lite"/>
    </source>
</evidence>
<keyword evidence="2" id="KW-1133">Transmembrane helix</keyword>
<feature type="transmembrane region" description="Helical" evidence="2">
    <location>
        <begin position="119"/>
        <end position="135"/>
    </location>
</feature>
<feature type="compositionally biased region" description="Basic and acidic residues" evidence="1">
    <location>
        <begin position="18"/>
        <end position="31"/>
    </location>
</feature>
<proteinExistence type="predicted"/>
<protein>
    <submittedName>
        <fullName evidence="3">Uncharacterized protein</fullName>
    </submittedName>
</protein>
<feature type="transmembrane region" description="Helical" evidence="2">
    <location>
        <begin position="147"/>
        <end position="170"/>
    </location>
</feature>
<feature type="region of interest" description="Disordered" evidence="1">
    <location>
        <begin position="1"/>
        <end position="44"/>
    </location>
</feature>
<comment type="caution">
    <text evidence="3">The sequence shown here is derived from an EMBL/GenBank/DDBJ whole genome shotgun (WGS) entry which is preliminary data.</text>
</comment>
<dbReference type="EMBL" id="PVSR01000004">
    <property type="protein sequence ID" value="PRW64342.1"/>
    <property type="molecule type" value="Genomic_DNA"/>
</dbReference>
<evidence type="ECO:0000256" key="2">
    <source>
        <dbReference type="SAM" id="Phobius"/>
    </source>
</evidence>
<name>A0A2T0GZ00_ACTMO</name>
<dbReference type="AlphaFoldDB" id="A0A2T0GZ00"/>
<dbReference type="Proteomes" id="UP000239352">
    <property type="component" value="Unassembled WGS sequence"/>
</dbReference>
<sequence>MRHDEQCANIDGHPVFVPRREGNVSEDDTRPPGRTPGASETNAGQLWTGGAATALVAALVALVGVVTARGVLHIPVLGPSRHGTLGDVSTVWMCLLSAVAALLATGLMHLLLLSTPRPGTFFGWIVALGTVAIAVRPFTTPAPLETQLATCVLNLLVGLAIGTLLSGVAASATRRRSGP</sequence>
<feature type="transmembrane region" description="Helical" evidence="2">
    <location>
        <begin position="46"/>
        <end position="70"/>
    </location>
</feature>
<gene>
    <name evidence="3" type="ORF">CEP50_05265</name>
</gene>
<dbReference type="STRING" id="1050202.GCA_000384035_02071"/>
<organism evidence="3 4">
    <name type="scientific">Actinopolyspora mortivallis</name>
    <dbReference type="NCBI Taxonomy" id="33906"/>
    <lineage>
        <taxon>Bacteria</taxon>
        <taxon>Bacillati</taxon>
        <taxon>Actinomycetota</taxon>
        <taxon>Actinomycetes</taxon>
        <taxon>Actinopolysporales</taxon>
        <taxon>Actinopolysporaceae</taxon>
        <taxon>Actinopolyspora</taxon>
    </lineage>
</organism>
<dbReference type="InterPro" id="IPR045713">
    <property type="entry name" value="DUF6069"/>
</dbReference>
<dbReference type="InParanoid" id="A0A2T0GZ00"/>
<feature type="transmembrane region" description="Helical" evidence="2">
    <location>
        <begin position="90"/>
        <end position="112"/>
    </location>
</feature>
<evidence type="ECO:0000313" key="3">
    <source>
        <dbReference type="EMBL" id="PRW64342.1"/>
    </source>
</evidence>
<dbReference type="Pfam" id="PF19545">
    <property type="entry name" value="DUF6069"/>
    <property type="match status" value="1"/>
</dbReference>
<evidence type="ECO:0000313" key="4">
    <source>
        <dbReference type="Proteomes" id="UP000239352"/>
    </source>
</evidence>